<name>A0ABQ3WZ83_9ACTN</name>
<organism evidence="3">
    <name type="scientific">Actinoplanes campanulatus</name>
    <dbReference type="NCBI Taxonomy" id="113559"/>
    <lineage>
        <taxon>Bacteria</taxon>
        <taxon>Bacillati</taxon>
        <taxon>Actinomycetota</taxon>
        <taxon>Actinomycetes</taxon>
        <taxon>Micromonosporales</taxon>
        <taxon>Micromonosporaceae</taxon>
        <taxon>Actinoplanes</taxon>
    </lineage>
</organism>
<dbReference type="PANTHER" id="PTHR33055">
    <property type="entry name" value="TRANSPOSASE FOR INSERTION SEQUENCE ELEMENT IS1111A"/>
    <property type="match status" value="1"/>
</dbReference>
<proteinExistence type="predicted"/>
<gene>
    <name evidence="3" type="ORF">Aca07nite_88650</name>
</gene>
<dbReference type="Pfam" id="PF02371">
    <property type="entry name" value="Transposase_20"/>
    <property type="match status" value="1"/>
</dbReference>
<feature type="domain" description="Transposase IS116/IS110/IS902 C-terminal" evidence="2">
    <location>
        <begin position="234"/>
        <end position="316"/>
    </location>
</feature>
<reference evidence="3" key="1">
    <citation type="submission" date="2021-01" db="EMBL/GenBank/DDBJ databases">
        <title>Whole genome shotgun sequence of Actinoplanes capillaceus NBRC 16408.</title>
        <authorList>
            <person name="Komaki H."/>
            <person name="Tamura T."/>
        </authorList>
    </citation>
    <scope>NUCLEOTIDE SEQUENCE [LARGE SCALE GENOMIC DNA]</scope>
    <source>
        <strain evidence="3">NBRC 16408</strain>
    </source>
</reference>
<dbReference type="InterPro" id="IPR003346">
    <property type="entry name" value="Transposase_20"/>
</dbReference>
<feature type="domain" description="Transposase IS110-like N-terminal" evidence="1">
    <location>
        <begin position="17"/>
        <end position="164"/>
    </location>
</feature>
<sequence length="349" mass="37730">MPSILAERLADRVDAVIGVDTHTDTHTAAVVTAVGTVLAELTVPATAEGAAMLLAWADERTAPIGTGRQAWAIDGTRAHGIGLTRALNAAGRSVLEAPKPAATVRRRGGKSDALDAIHAARAVLAADHQATPRADGAREDLRILHVCRRHYTDIRTATVNLFKSLTLTADDDLRERFRGQSTIRQVRHAAVLTGHDHVRHAHLAALAGQILELDRLLTKNLAQLRALVKTLCPTLLEQPGIGPVTAAVALAAWSHPGRLRNEAAFAALAGVNPIPASSGRTTRHRLNRGGDRTLNSAIHTIATARQRCHQPTKDYVTRRTTEGRTPREITRTLKRYIARQIWRIIEATA</sequence>
<evidence type="ECO:0000259" key="1">
    <source>
        <dbReference type="Pfam" id="PF01548"/>
    </source>
</evidence>
<dbReference type="RefSeq" id="WP_204301785.1">
    <property type="nucleotide sequence ID" value="NZ_BAAAGQ010000100.1"/>
</dbReference>
<dbReference type="InterPro" id="IPR047650">
    <property type="entry name" value="Transpos_IS110"/>
</dbReference>
<evidence type="ECO:0000259" key="2">
    <source>
        <dbReference type="Pfam" id="PF02371"/>
    </source>
</evidence>
<protein>
    <submittedName>
        <fullName evidence="3">IS110 family transposase</fullName>
    </submittedName>
</protein>
<evidence type="ECO:0000313" key="3">
    <source>
        <dbReference type="EMBL" id="GID51590.1"/>
    </source>
</evidence>
<dbReference type="EMBL" id="BOMF01000202">
    <property type="protein sequence ID" value="GID51590.1"/>
    <property type="molecule type" value="Genomic_DNA"/>
</dbReference>
<dbReference type="InterPro" id="IPR002525">
    <property type="entry name" value="Transp_IS110-like_N"/>
</dbReference>
<dbReference type="PANTHER" id="PTHR33055:SF16">
    <property type="entry name" value="TRANSPOSASE FOR INSERTION SEQUENCE ELEMENT IS1547"/>
    <property type="match status" value="1"/>
</dbReference>
<dbReference type="NCBIfam" id="NF033542">
    <property type="entry name" value="transpos_IS110"/>
    <property type="match status" value="1"/>
</dbReference>
<accession>A0ABQ3WZ83</accession>
<dbReference type="Pfam" id="PF01548">
    <property type="entry name" value="DEDD_Tnp_IS110"/>
    <property type="match status" value="1"/>
</dbReference>
<comment type="caution">
    <text evidence="3">The sequence shown here is derived from an EMBL/GenBank/DDBJ whole genome shotgun (WGS) entry which is preliminary data.</text>
</comment>